<reference evidence="1" key="1">
    <citation type="submission" date="2023-06" db="EMBL/GenBank/DDBJ databases">
        <authorList>
            <person name="Kurt Z."/>
        </authorList>
    </citation>
    <scope>NUCLEOTIDE SEQUENCE</scope>
</reference>
<comment type="caution">
    <text evidence="1">The sequence shown here is derived from an EMBL/GenBank/DDBJ whole genome shotgun (WGS) entry which is preliminary data.</text>
</comment>
<sequence length="203" mass="23469">MSFYLNITVQQVEIFFCNHIASSLYINSQHNINQSNLQTQKNLSISQRNLKQQYLINSISLSQPTVYSLTPPNLLYYSSNVSQNTNNFQQQQQINNQLNTINQPLQSKPTFTPPKPRFDQNFQKQFPLILKQTVENGTGIKIQANYGSLCPVIQRIQKNSNFWAAVNSFFPEYTENQLKQYFCNMCAVSEISTQYNSAMRSIE</sequence>
<dbReference type="AlphaFoldDB" id="A0AA86TNM7"/>
<dbReference type="EMBL" id="CATOUU010000264">
    <property type="protein sequence ID" value="CAI9922900.1"/>
    <property type="molecule type" value="Genomic_DNA"/>
</dbReference>
<proteinExistence type="predicted"/>
<keyword evidence="3" id="KW-1185">Reference proteome</keyword>
<dbReference type="EMBL" id="CAXDID020000261">
    <property type="protein sequence ID" value="CAL6066484.1"/>
    <property type="molecule type" value="Genomic_DNA"/>
</dbReference>
<name>A0AA86TNM7_9EUKA</name>
<gene>
    <name evidence="1" type="ORF">HINF_LOCUS10545</name>
    <name evidence="2" type="ORF">HINF_LOCUS52395</name>
</gene>
<evidence type="ECO:0000313" key="2">
    <source>
        <dbReference type="EMBL" id="CAL6066484.1"/>
    </source>
</evidence>
<reference evidence="2 3" key="2">
    <citation type="submission" date="2024-07" db="EMBL/GenBank/DDBJ databases">
        <authorList>
            <person name="Akdeniz Z."/>
        </authorList>
    </citation>
    <scope>NUCLEOTIDE SEQUENCE [LARGE SCALE GENOMIC DNA]</scope>
</reference>
<dbReference type="Proteomes" id="UP001642409">
    <property type="component" value="Unassembled WGS sequence"/>
</dbReference>
<evidence type="ECO:0000313" key="1">
    <source>
        <dbReference type="EMBL" id="CAI9922900.1"/>
    </source>
</evidence>
<evidence type="ECO:0000313" key="3">
    <source>
        <dbReference type="Proteomes" id="UP001642409"/>
    </source>
</evidence>
<accession>A0AA86TNM7</accession>
<protein>
    <submittedName>
        <fullName evidence="2">Hypothetical_protein</fullName>
    </submittedName>
</protein>
<organism evidence="1">
    <name type="scientific">Hexamita inflata</name>
    <dbReference type="NCBI Taxonomy" id="28002"/>
    <lineage>
        <taxon>Eukaryota</taxon>
        <taxon>Metamonada</taxon>
        <taxon>Diplomonadida</taxon>
        <taxon>Hexamitidae</taxon>
        <taxon>Hexamitinae</taxon>
        <taxon>Hexamita</taxon>
    </lineage>
</organism>